<name>A0A1I1EB63_9BACT</name>
<dbReference type="AlphaFoldDB" id="A0A1I1EB63"/>
<sequence>MKTFVQKFRIVAVTVMALAASSSVVLAGGNDTQKAKVSSLQVSIVPQSEPKMVRLAFQNNSDSPVTVKVFDAEHHQLLSSKTYRNKHVVFKKYNFAQVPAGQYSIELSNATDSYVENITF</sequence>
<evidence type="ECO:0008006" key="4">
    <source>
        <dbReference type="Google" id="ProtNLM"/>
    </source>
</evidence>
<dbReference type="EMBL" id="FOLE01000001">
    <property type="protein sequence ID" value="SFB84341.1"/>
    <property type="molecule type" value="Genomic_DNA"/>
</dbReference>
<gene>
    <name evidence="2" type="ORF">SAMN05421780_101727</name>
</gene>
<dbReference type="STRING" id="927664.SAMN05421780_101727"/>
<keyword evidence="1" id="KW-0732">Signal</keyword>
<proteinExistence type="predicted"/>
<feature type="chain" id="PRO_5011772804" description="Por secretion system C-terminal sorting domain-containing protein" evidence="1">
    <location>
        <begin position="28"/>
        <end position="120"/>
    </location>
</feature>
<dbReference type="RefSeq" id="WP_091507423.1">
    <property type="nucleotide sequence ID" value="NZ_FOLE01000001.1"/>
</dbReference>
<dbReference type="Proteomes" id="UP000199514">
    <property type="component" value="Unassembled WGS sequence"/>
</dbReference>
<evidence type="ECO:0000256" key="1">
    <source>
        <dbReference type="SAM" id="SignalP"/>
    </source>
</evidence>
<keyword evidence="3" id="KW-1185">Reference proteome</keyword>
<evidence type="ECO:0000313" key="2">
    <source>
        <dbReference type="EMBL" id="SFB84341.1"/>
    </source>
</evidence>
<evidence type="ECO:0000313" key="3">
    <source>
        <dbReference type="Proteomes" id="UP000199514"/>
    </source>
</evidence>
<feature type="signal peptide" evidence="1">
    <location>
        <begin position="1"/>
        <end position="27"/>
    </location>
</feature>
<dbReference type="OrthoDB" id="955668at2"/>
<accession>A0A1I1EB63</accession>
<organism evidence="2 3">
    <name type="scientific">Flexibacter flexilis DSM 6793</name>
    <dbReference type="NCBI Taxonomy" id="927664"/>
    <lineage>
        <taxon>Bacteria</taxon>
        <taxon>Pseudomonadati</taxon>
        <taxon>Bacteroidota</taxon>
        <taxon>Cytophagia</taxon>
        <taxon>Cytophagales</taxon>
        <taxon>Flexibacteraceae</taxon>
        <taxon>Flexibacter</taxon>
    </lineage>
</organism>
<reference evidence="2 3" key="1">
    <citation type="submission" date="2016-10" db="EMBL/GenBank/DDBJ databases">
        <authorList>
            <person name="de Groot N.N."/>
        </authorList>
    </citation>
    <scope>NUCLEOTIDE SEQUENCE [LARGE SCALE GENOMIC DNA]</scope>
    <source>
        <strain evidence="2 3">DSM 6793</strain>
    </source>
</reference>
<protein>
    <recommendedName>
        <fullName evidence="4">Por secretion system C-terminal sorting domain-containing protein</fullName>
    </recommendedName>
</protein>